<gene>
    <name evidence="1" type="ORF">CLF_107020</name>
</gene>
<evidence type="ECO:0000313" key="2">
    <source>
        <dbReference type="Proteomes" id="UP000008909"/>
    </source>
</evidence>
<evidence type="ECO:0000313" key="1">
    <source>
        <dbReference type="EMBL" id="GAA55145.1"/>
    </source>
</evidence>
<sequence>MEATQKSGKARGFCKLFIATSPRKPPASEIPKEQNEAAILNEEYINRWAEYLKKQLSWPAVVTNLEARANVKTWQMNVELPAALEDPVHNTPYEVPVRDFIEVKRVVDRKLSLFDAL</sequence>
<dbReference type="Proteomes" id="UP000008909">
    <property type="component" value="Unassembled WGS sequence"/>
</dbReference>
<accession>G7YQB4</accession>
<dbReference type="AlphaFoldDB" id="G7YQB4"/>
<protein>
    <submittedName>
        <fullName evidence="1">Uncharacterized protein</fullName>
    </submittedName>
</protein>
<keyword evidence="2" id="KW-1185">Reference proteome</keyword>
<reference evidence="1" key="1">
    <citation type="journal article" date="2011" name="Genome Biol.">
        <title>The draft genome of the carcinogenic human liver fluke Clonorchis sinensis.</title>
        <authorList>
            <person name="Wang X."/>
            <person name="Chen W."/>
            <person name="Huang Y."/>
            <person name="Sun J."/>
            <person name="Men J."/>
            <person name="Liu H."/>
            <person name="Luo F."/>
            <person name="Guo L."/>
            <person name="Lv X."/>
            <person name="Deng C."/>
            <person name="Zhou C."/>
            <person name="Fan Y."/>
            <person name="Li X."/>
            <person name="Huang L."/>
            <person name="Hu Y."/>
            <person name="Liang C."/>
            <person name="Hu X."/>
            <person name="Xu J."/>
            <person name="Yu X."/>
        </authorList>
    </citation>
    <scope>NUCLEOTIDE SEQUENCE [LARGE SCALE GENOMIC DNA]</scope>
    <source>
        <strain evidence="1">Henan</strain>
    </source>
</reference>
<name>G7YQB4_CLOSI</name>
<reference key="2">
    <citation type="submission" date="2011-10" db="EMBL/GenBank/DDBJ databases">
        <title>The genome and transcriptome sequence of Clonorchis sinensis provide insights into the carcinogenic liver fluke.</title>
        <authorList>
            <person name="Wang X."/>
            <person name="Huang Y."/>
            <person name="Chen W."/>
            <person name="Liu H."/>
            <person name="Guo L."/>
            <person name="Chen Y."/>
            <person name="Luo F."/>
            <person name="Zhou W."/>
            <person name="Sun J."/>
            <person name="Mao Q."/>
            <person name="Liang P."/>
            <person name="Zhou C."/>
            <person name="Tian Y."/>
            <person name="Men J."/>
            <person name="Lv X."/>
            <person name="Huang L."/>
            <person name="Zhou J."/>
            <person name="Hu Y."/>
            <person name="Li R."/>
            <person name="Zhang F."/>
            <person name="Lei H."/>
            <person name="Li X."/>
            <person name="Hu X."/>
            <person name="Liang C."/>
            <person name="Xu J."/>
            <person name="Wu Z."/>
            <person name="Yu X."/>
        </authorList>
    </citation>
    <scope>NUCLEOTIDE SEQUENCE</scope>
    <source>
        <strain>Henan</strain>
    </source>
</reference>
<proteinExistence type="predicted"/>
<organism evidence="1 2">
    <name type="scientific">Clonorchis sinensis</name>
    <name type="common">Chinese liver fluke</name>
    <dbReference type="NCBI Taxonomy" id="79923"/>
    <lineage>
        <taxon>Eukaryota</taxon>
        <taxon>Metazoa</taxon>
        <taxon>Spiralia</taxon>
        <taxon>Lophotrochozoa</taxon>
        <taxon>Platyhelminthes</taxon>
        <taxon>Trematoda</taxon>
        <taxon>Digenea</taxon>
        <taxon>Opisthorchiida</taxon>
        <taxon>Opisthorchiata</taxon>
        <taxon>Opisthorchiidae</taxon>
        <taxon>Clonorchis</taxon>
    </lineage>
</organism>
<dbReference type="EMBL" id="DF143969">
    <property type="protein sequence ID" value="GAA55145.1"/>
    <property type="molecule type" value="Genomic_DNA"/>
</dbReference>